<dbReference type="RefSeq" id="WP_380748784.1">
    <property type="nucleotide sequence ID" value="NZ_JBHULT010000006.1"/>
</dbReference>
<dbReference type="PROSITE" id="PS51257">
    <property type="entry name" value="PROKAR_LIPOPROTEIN"/>
    <property type="match status" value="1"/>
</dbReference>
<dbReference type="EMBL" id="JBHULT010000006">
    <property type="protein sequence ID" value="MFD2517085.1"/>
    <property type="molecule type" value="Genomic_DNA"/>
</dbReference>
<dbReference type="Pfam" id="PF14129">
    <property type="entry name" value="DUF4296"/>
    <property type="match status" value="1"/>
</dbReference>
<protein>
    <submittedName>
        <fullName evidence="3">DUF4296 domain-containing protein</fullName>
    </submittedName>
</protein>
<evidence type="ECO:0000259" key="2">
    <source>
        <dbReference type="Pfam" id="PF14129"/>
    </source>
</evidence>
<organism evidence="3 4">
    <name type="scientific">Salinimicrobium flavum</name>
    <dbReference type="NCBI Taxonomy" id="1737065"/>
    <lineage>
        <taxon>Bacteria</taxon>
        <taxon>Pseudomonadati</taxon>
        <taxon>Bacteroidota</taxon>
        <taxon>Flavobacteriia</taxon>
        <taxon>Flavobacteriales</taxon>
        <taxon>Flavobacteriaceae</taxon>
        <taxon>Salinimicrobium</taxon>
    </lineage>
</organism>
<evidence type="ECO:0000313" key="4">
    <source>
        <dbReference type="Proteomes" id="UP001597468"/>
    </source>
</evidence>
<keyword evidence="4" id="KW-1185">Reference proteome</keyword>
<feature type="region of interest" description="Disordered" evidence="1">
    <location>
        <begin position="155"/>
        <end position="175"/>
    </location>
</feature>
<dbReference type="Proteomes" id="UP001597468">
    <property type="component" value="Unassembled WGS sequence"/>
</dbReference>
<gene>
    <name evidence="3" type="ORF">ACFSTG_04210</name>
</gene>
<comment type="caution">
    <text evidence="3">The sequence shown here is derived from an EMBL/GenBank/DDBJ whole genome shotgun (WGS) entry which is preliminary data.</text>
</comment>
<evidence type="ECO:0000256" key="1">
    <source>
        <dbReference type="SAM" id="MobiDB-lite"/>
    </source>
</evidence>
<feature type="compositionally biased region" description="Basic and acidic residues" evidence="1">
    <location>
        <begin position="157"/>
        <end position="175"/>
    </location>
</feature>
<name>A0ABW5IY57_9FLAO</name>
<dbReference type="InterPro" id="IPR025381">
    <property type="entry name" value="DUF4296"/>
</dbReference>
<reference evidence="4" key="1">
    <citation type="journal article" date="2019" name="Int. J. Syst. Evol. Microbiol.">
        <title>The Global Catalogue of Microorganisms (GCM) 10K type strain sequencing project: providing services to taxonomists for standard genome sequencing and annotation.</title>
        <authorList>
            <consortium name="The Broad Institute Genomics Platform"/>
            <consortium name="The Broad Institute Genome Sequencing Center for Infectious Disease"/>
            <person name="Wu L."/>
            <person name="Ma J."/>
        </authorList>
    </citation>
    <scope>NUCLEOTIDE SEQUENCE [LARGE SCALE GENOMIC DNA]</scope>
    <source>
        <strain evidence="4">KCTC 42585</strain>
    </source>
</reference>
<evidence type="ECO:0000313" key="3">
    <source>
        <dbReference type="EMBL" id="MFD2517085.1"/>
    </source>
</evidence>
<proteinExistence type="predicted"/>
<sequence>MRYLFVLLFLLILSGCQDIHKSEKPGDLISEDKMVEVLTDISLLHGARSYNRSLMEEKGIKPEKFIYEKHGIDSLQFLKSSNYYAENYKQYQNIYGRVKERLEALKVEYDTIRIREERKRDSIRALQPKDSLELDSLNLDSLKYEKVRQRNFAPDSLTREDRSLPQPRSRENITF</sequence>
<feature type="domain" description="DUF4296" evidence="2">
    <location>
        <begin position="25"/>
        <end position="106"/>
    </location>
</feature>
<accession>A0ABW5IY57</accession>